<organism evidence="4 5">
    <name type="scientific">Armillaria gallica</name>
    <name type="common">Bulbous honey fungus</name>
    <name type="synonym">Armillaria bulbosa</name>
    <dbReference type="NCBI Taxonomy" id="47427"/>
    <lineage>
        <taxon>Eukaryota</taxon>
        <taxon>Fungi</taxon>
        <taxon>Dikarya</taxon>
        <taxon>Basidiomycota</taxon>
        <taxon>Agaricomycotina</taxon>
        <taxon>Agaricomycetes</taxon>
        <taxon>Agaricomycetidae</taxon>
        <taxon>Agaricales</taxon>
        <taxon>Marasmiineae</taxon>
        <taxon>Physalacriaceae</taxon>
        <taxon>Armillaria</taxon>
    </lineage>
</organism>
<evidence type="ECO:0000313" key="4">
    <source>
        <dbReference type="EMBL" id="PBK95601.1"/>
    </source>
</evidence>
<evidence type="ECO:0000256" key="1">
    <source>
        <dbReference type="ARBA" id="ARBA00022723"/>
    </source>
</evidence>
<dbReference type="Proteomes" id="UP000217790">
    <property type="component" value="Unassembled WGS sequence"/>
</dbReference>
<proteinExistence type="predicted"/>
<evidence type="ECO:0000256" key="2">
    <source>
        <dbReference type="ARBA" id="ARBA00023008"/>
    </source>
</evidence>
<evidence type="ECO:0000259" key="3">
    <source>
        <dbReference type="PROSITE" id="PS00497"/>
    </source>
</evidence>
<name>A0A2H3DK47_ARMGA</name>
<dbReference type="PANTHER" id="PTHR11474">
    <property type="entry name" value="TYROSINASE FAMILY MEMBER"/>
    <property type="match status" value="1"/>
</dbReference>
<dbReference type="STRING" id="47427.A0A2H3DK47"/>
<dbReference type="InterPro" id="IPR008922">
    <property type="entry name" value="Di-copper_centre_dom_sf"/>
</dbReference>
<dbReference type="OMA" id="TAMKERC"/>
<dbReference type="GO" id="GO:0016491">
    <property type="term" value="F:oxidoreductase activity"/>
    <property type="evidence" value="ECO:0007669"/>
    <property type="project" value="InterPro"/>
</dbReference>
<dbReference type="GO" id="GO:0046872">
    <property type="term" value="F:metal ion binding"/>
    <property type="evidence" value="ECO:0007669"/>
    <property type="project" value="UniProtKB-KW"/>
</dbReference>
<protein>
    <submittedName>
        <fullName evidence="4">Di-copper centre-containing protein</fullName>
    </submittedName>
</protein>
<evidence type="ECO:0000313" key="5">
    <source>
        <dbReference type="Proteomes" id="UP000217790"/>
    </source>
</evidence>
<dbReference type="SUPFAM" id="SSF48056">
    <property type="entry name" value="Di-copper centre-containing domain"/>
    <property type="match status" value="1"/>
</dbReference>
<dbReference type="InterPro" id="IPR002227">
    <property type="entry name" value="Tyrosinase_Cu-bd"/>
</dbReference>
<dbReference type="InParanoid" id="A0A2H3DK47"/>
<keyword evidence="2" id="KW-0186">Copper</keyword>
<dbReference type="InterPro" id="IPR050316">
    <property type="entry name" value="Tyrosinase/Hemocyanin"/>
</dbReference>
<dbReference type="PANTHER" id="PTHR11474:SF126">
    <property type="entry name" value="TYROSINASE-LIKE PROTEIN TYR-1-RELATED"/>
    <property type="match status" value="1"/>
</dbReference>
<feature type="domain" description="Tyrosinase copper-binding" evidence="3">
    <location>
        <begin position="140"/>
        <end position="157"/>
    </location>
</feature>
<dbReference type="PROSITE" id="PS00497">
    <property type="entry name" value="TYROSINASE_1"/>
    <property type="match status" value="1"/>
</dbReference>
<dbReference type="AlphaFoldDB" id="A0A2H3DK47"/>
<accession>A0A2H3DK47</accession>
<sequence length="392" mass="44301">MPCNVTTQQQKYLIHHNVRRFAAQLLQIRIETLVFFSVLLTLTVSASDRPSHCEHPAIRKEWRTLSPRERTEWIAAVNCLATLPHDESLTPVVKPSDIVGVNASGSYYDGNGICLPRFMPVAYFQTDIVYIHMDMNHKIHFTGLFLPWHRWYVQMYENAFKDKCGYKGTSPYWNWASDSNNVKMSTIFDSKSGLGGWGLPSQDVHVHDGGFGVYTAFRLSYPSHHPLRRNFTIQPFIGLPLQFFPDQELLANSSFTPEVVHDLVYGYVGDFKGFQTSFEAFTGAHGNVHLILGGDLGGICPSDSTVCQPGPTFSVNGRAIFWLHHAMVDKVWYDWQNANELKQRAFEGGSYPNGGPPNLHMDLVTTGEGMFDDFIIRDVISTTDGILCYSYE</sequence>
<dbReference type="OrthoDB" id="6132182at2759"/>
<gene>
    <name evidence="4" type="ORF">ARMGADRAFT_1045474</name>
</gene>
<dbReference type="PRINTS" id="PR00092">
    <property type="entry name" value="TYROSINASE"/>
</dbReference>
<dbReference type="Pfam" id="PF00264">
    <property type="entry name" value="Tyrosinase"/>
    <property type="match status" value="1"/>
</dbReference>
<keyword evidence="1" id="KW-0479">Metal-binding</keyword>
<keyword evidence="5" id="KW-1185">Reference proteome</keyword>
<reference evidence="5" key="1">
    <citation type="journal article" date="2017" name="Nat. Ecol. Evol.">
        <title>Genome expansion and lineage-specific genetic innovations in the forest pathogenic fungi Armillaria.</title>
        <authorList>
            <person name="Sipos G."/>
            <person name="Prasanna A.N."/>
            <person name="Walter M.C."/>
            <person name="O'Connor E."/>
            <person name="Balint B."/>
            <person name="Krizsan K."/>
            <person name="Kiss B."/>
            <person name="Hess J."/>
            <person name="Varga T."/>
            <person name="Slot J."/>
            <person name="Riley R."/>
            <person name="Boka B."/>
            <person name="Rigling D."/>
            <person name="Barry K."/>
            <person name="Lee J."/>
            <person name="Mihaltcheva S."/>
            <person name="LaButti K."/>
            <person name="Lipzen A."/>
            <person name="Waldron R."/>
            <person name="Moloney N.M."/>
            <person name="Sperisen C."/>
            <person name="Kredics L."/>
            <person name="Vagvoelgyi C."/>
            <person name="Patrignani A."/>
            <person name="Fitzpatrick D."/>
            <person name="Nagy I."/>
            <person name="Doyle S."/>
            <person name="Anderson J.B."/>
            <person name="Grigoriev I.V."/>
            <person name="Gueldener U."/>
            <person name="Muensterkoetter M."/>
            <person name="Nagy L.G."/>
        </authorList>
    </citation>
    <scope>NUCLEOTIDE SEQUENCE [LARGE SCALE GENOMIC DNA]</scope>
    <source>
        <strain evidence="5">Ar21-2</strain>
    </source>
</reference>
<dbReference type="EMBL" id="KZ293652">
    <property type="protein sequence ID" value="PBK95601.1"/>
    <property type="molecule type" value="Genomic_DNA"/>
</dbReference>
<dbReference type="Gene3D" id="1.10.1280.10">
    <property type="entry name" value="Di-copper center containing domain from catechol oxidase"/>
    <property type="match status" value="1"/>
</dbReference>